<evidence type="ECO:0000313" key="1">
    <source>
        <dbReference type="EMBL" id="GIQ90828.1"/>
    </source>
</evidence>
<comment type="caution">
    <text evidence="1">The sequence shown here is derived from an EMBL/GenBank/DDBJ whole genome shotgun (WGS) entry which is preliminary data.</text>
</comment>
<reference evidence="1 2" key="1">
    <citation type="journal article" date="2018" name="PLoS ONE">
        <title>The draft genome of Kipferlia bialata reveals reductive genome evolution in fornicate parasites.</title>
        <authorList>
            <person name="Tanifuji G."/>
            <person name="Takabayashi S."/>
            <person name="Kume K."/>
            <person name="Takagi M."/>
            <person name="Nakayama T."/>
            <person name="Kamikawa R."/>
            <person name="Inagaki Y."/>
            <person name="Hashimoto T."/>
        </authorList>
    </citation>
    <scope>NUCLEOTIDE SEQUENCE [LARGE SCALE GENOMIC DNA]</scope>
    <source>
        <strain evidence="1">NY0173</strain>
    </source>
</reference>
<organism evidence="1 2">
    <name type="scientific">Kipferlia bialata</name>
    <dbReference type="NCBI Taxonomy" id="797122"/>
    <lineage>
        <taxon>Eukaryota</taxon>
        <taxon>Metamonada</taxon>
        <taxon>Carpediemonas-like organisms</taxon>
        <taxon>Kipferlia</taxon>
    </lineage>
</organism>
<dbReference type="Proteomes" id="UP000265618">
    <property type="component" value="Unassembled WGS sequence"/>
</dbReference>
<protein>
    <submittedName>
        <fullName evidence="1">Uncharacterized protein</fullName>
    </submittedName>
</protein>
<name>A0A9K3D7W2_9EUKA</name>
<sequence length="82" mass="9187">MGGPTHSMGCDLWVDHSSDPTVQLDRFDLDSVPTMEGALSGTDIKDYQSFFSSFVTGIREAREEREREVKTEVKTEGDTLML</sequence>
<gene>
    <name evidence="1" type="ORF">KIPB_013772</name>
</gene>
<proteinExistence type="predicted"/>
<keyword evidence="2" id="KW-1185">Reference proteome</keyword>
<dbReference type="EMBL" id="BDIP01006721">
    <property type="protein sequence ID" value="GIQ90828.1"/>
    <property type="molecule type" value="Genomic_DNA"/>
</dbReference>
<dbReference type="AlphaFoldDB" id="A0A9K3D7W2"/>
<accession>A0A9K3D7W2</accession>
<evidence type="ECO:0000313" key="2">
    <source>
        <dbReference type="Proteomes" id="UP000265618"/>
    </source>
</evidence>